<evidence type="ECO:0000259" key="15">
    <source>
        <dbReference type="Pfam" id="PF08263"/>
    </source>
</evidence>
<dbReference type="FunFam" id="3.80.10.10:FF:000129">
    <property type="entry name" value="Leucine-rich repeat receptor-like kinase"/>
    <property type="match status" value="1"/>
</dbReference>
<dbReference type="Pfam" id="PF08263">
    <property type="entry name" value="LRRNT_2"/>
    <property type="match status" value="1"/>
</dbReference>
<evidence type="ECO:0000256" key="11">
    <source>
        <dbReference type="ARBA" id="ARBA00023170"/>
    </source>
</evidence>
<dbReference type="GO" id="GO:0006952">
    <property type="term" value="P:defense response"/>
    <property type="evidence" value="ECO:0007669"/>
    <property type="project" value="UniProtKB-ARBA"/>
</dbReference>
<dbReference type="SUPFAM" id="SSF52058">
    <property type="entry name" value="L domain-like"/>
    <property type="match status" value="3"/>
</dbReference>
<dbReference type="GO" id="GO:0051707">
    <property type="term" value="P:response to other organism"/>
    <property type="evidence" value="ECO:0007669"/>
    <property type="project" value="UniProtKB-ARBA"/>
</dbReference>
<evidence type="ECO:0000256" key="3">
    <source>
        <dbReference type="ARBA" id="ARBA00009592"/>
    </source>
</evidence>
<feature type="transmembrane region" description="Helical" evidence="13">
    <location>
        <begin position="698"/>
        <end position="720"/>
    </location>
</feature>
<evidence type="ECO:0000256" key="6">
    <source>
        <dbReference type="ARBA" id="ARBA00022692"/>
    </source>
</evidence>
<gene>
    <name evidence="16" type="ORF">ACH5RR_022692</name>
</gene>
<dbReference type="InterPro" id="IPR032675">
    <property type="entry name" value="LRR_dom_sf"/>
</dbReference>
<dbReference type="SMART" id="SM00369">
    <property type="entry name" value="LRR_TYP"/>
    <property type="match status" value="5"/>
</dbReference>
<dbReference type="Pfam" id="PF13855">
    <property type="entry name" value="LRR_8"/>
    <property type="match status" value="2"/>
</dbReference>
<dbReference type="Gene3D" id="3.80.10.10">
    <property type="entry name" value="Ribonuclease Inhibitor"/>
    <property type="match status" value="4"/>
</dbReference>
<comment type="similarity">
    <text evidence="3">Belongs to the RLP family.</text>
</comment>
<protein>
    <recommendedName>
        <fullName evidence="15">Leucine-rich repeat-containing N-terminal plant-type domain-containing protein</fullName>
    </recommendedName>
</protein>
<name>A0ABD2ZBW7_9GENT</name>
<comment type="caution">
    <text evidence="16">The sequence shown here is derived from an EMBL/GenBank/DDBJ whole genome shotgun (WGS) entry which is preliminary data.</text>
</comment>
<evidence type="ECO:0000256" key="10">
    <source>
        <dbReference type="ARBA" id="ARBA00023136"/>
    </source>
</evidence>
<evidence type="ECO:0000256" key="4">
    <source>
        <dbReference type="ARBA" id="ARBA00022475"/>
    </source>
</evidence>
<dbReference type="AlphaFoldDB" id="A0ABD2ZBW7"/>
<evidence type="ECO:0000313" key="16">
    <source>
        <dbReference type="EMBL" id="KAL3515790.1"/>
    </source>
</evidence>
<evidence type="ECO:0000256" key="2">
    <source>
        <dbReference type="ARBA" id="ARBA00004236"/>
    </source>
</evidence>
<keyword evidence="5" id="KW-0433">Leucine-rich repeat</keyword>
<evidence type="ECO:0000256" key="1">
    <source>
        <dbReference type="ARBA" id="ARBA00004167"/>
    </source>
</evidence>
<dbReference type="EMBL" id="JBJUIK010000010">
    <property type="protein sequence ID" value="KAL3515790.1"/>
    <property type="molecule type" value="Genomic_DNA"/>
</dbReference>
<organism evidence="16 17">
    <name type="scientific">Cinchona calisaya</name>
    <dbReference type="NCBI Taxonomy" id="153742"/>
    <lineage>
        <taxon>Eukaryota</taxon>
        <taxon>Viridiplantae</taxon>
        <taxon>Streptophyta</taxon>
        <taxon>Embryophyta</taxon>
        <taxon>Tracheophyta</taxon>
        <taxon>Spermatophyta</taxon>
        <taxon>Magnoliopsida</taxon>
        <taxon>eudicotyledons</taxon>
        <taxon>Gunneridae</taxon>
        <taxon>Pentapetalae</taxon>
        <taxon>asterids</taxon>
        <taxon>lamiids</taxon>
        <taxon>Gentianales</taxon>
        <taxon>Rubiaceae</taxon>
        <taxon>Cinchonoideae</taxon>
        <taxon>Cinchoneae</taxon>
        <taxon>Cinchona</taxon>
    </lineage>
</organism>
<dbReference type="Pfam" id="PF00560">
    <property type="entry name" value="LRR_1"/>
    <property type="match status" value="3"/>
</dbReference>
<dbReference type="FunFam" id="3.80.10.10:FF:000213">
    <property type="entry name" value="Tyrosine-sulfated glycopeptide receptor 1"/>
    <property type="match status" value="1"/>
</dbReference>
<accession>A0ABD2ZBW7</accession>
<evidence type="ECO:0000256" key="14">
    <source>
        <dbReference type="SAM" id="SignalP"/>
    </source>
</evidence>
<feature type="domain" description="Leucine-rich repeat-containing N-terminal plant-type" evidence="15">
    <location>
        <begin position="44"/>
        <end position="78"/>
    </location>
</feature>
<keyword evidence="12" id="KW-0325">Glycoprotein</keyword>
<keyword evidence="6 13" id="KW-0812">Transmembrane</keyword>
<keyword evidence="8" id="KW-0677">Repeat</keyword>
<dbReference type="FunFam" id="3.80.10.10:FF:000041">
    <property type="entry name" value="LRR receptor-like serine/threonine-protein kinase ERECTA"/>
    <property type="match status" value="1"/>
</dbReference>
<keyword evidence="9 13" id="KW-1133">Transmembrane helix</keyword>
<keyword evidence="11" id="KW-0675">Receptor</keyword>
<evidence type="ECO:0000256" key="7">
    <source>
        <dbReference type="ARBA" id="ARBA00022729"/>
    </source>
</evidence>
<dbReference type="InterPro" id="IPR053038">
    <property type="entry name" value="RLP_Defense"/>
</dbReference>
<feature type="chain" id="PRO_5044753451" description="Leucine-rich repeat-containing N-terminal plant-type domain-containing protein" evidence="14">
    <location>
        <begin position="33"/>
        <end position="736"/>
    </location>
</feature>
<evidence type="ECO:0000256" key="9">
    <source>
        <dbReference type="ARBA" id="ARBA00022989"/>
    </source>
</evidence>
<dbReference type="InterPro" id="IPR003591">
    <property type="entry name" value="Leu-rich_rpt_typical-subtyp"/>
</dbReference>
<dbReference type="InterPro" id="IPR001611">
    <property type="entry name" value="Leu-rich_rpt"/>
</dbReference>
<keyword evidence="7 14" id="KW-0732">Signal</keyword>
<evidence type="ECO:0000256" key="12">
    <source>
        <dbReference type="ARBA" id="ARBA00023180"/>
    </source>
</evidence>
<dbReference type="GO" id="GO:0005886">
    <property type="term" value="C:plasma membrane"/>
    <property type="evidence" value="ECO:0007669"/>
    <property type="project" value="UniProtKB-SubCell"/>
</dbReference>
<dbReference type="InterPro" id="IPR013210">
    <property type="entry name" value="LRR_N_plant-typ"/>
</dbReference>
<feature type="signal peptide" evidence="14">
    <location>
        <begin position="1"/>
        <end position="32"/>
    </location>
</feature>
<keyword evidence="4" id="KW-1003">Cell membrane</keyword>
<keyword evidence="17" id="KW-1185">Reference proteome</keyword>
<keyword evidence="10 13" id="KW-0472">Membrane</keyword>
<evidence type="ECO:0000256" key="8">
    <source>
        <dbReference type="ARBA" id="ARBA00022737"/>
    </source>
</evidence>
<evidence type="ECO:0000256" key="5">
    <source>
        <dbReference type="ARBA" id="ARBA00022614"/>
    </source>
</evidence>
<evidence type="ECO:0000256" key="13">
    <source>
        <dbReference type="SAM" id="Phobius"/>
    </source>
</evidence>
<proteinExistence type="inferred from homology"/>
<dbReference type="PANTHER" id="PTHR48064:SF8">
    <property type="entry name" value="RECEPTOR PROTEIN-TYROSINE KINASE CEPR2-LIKE"/>
    <property type="match status" value="1"/>
</dbReference>
<comment type="subcellular location">
    <subcellularLocation>
        <location evidence="2">Cell membrane</location>
    </subcellularLocation>
    <subcellularLocation>
        <location evidence="1">Membrane</location>
        <topology evidence="1">Single-pass membrane protein</topology>
    </subcellularLocation>
</comment>
<dbReference type="Proteomes" id="UP001630127">
    <property type="component" value="Unassembled WGS sequence"/>
</dbReference>
<reference evidence="16 17" key="1">
    <citation type="submission" date="2024-11" db="EMBL/GenBank/DDBJ databases">
        <title>A near-complete genome assembly of Cinchona calisaya.</title>
        <authorList>
            <person name="Lian D.C."/>
            <person name="Zhao X.W."/>
            <person name="Wei L."/>
        </authorList>
    </citation>
    <scope>NUCLEOTIDE SEQUENCE [LARGE SCALE GENOMIC DNA]</scope>
    <source>
        <tissue evidence="16">Nenye</tissue>
    </source>
</reference>
<evidence type="ECO:0000313" key="17">
    <source>
        <dbReference type="Proteomes" id="UP001630127"/>
    </source>
</evidence>
<sequence length="736" mass="81342">MFPSPPHKSSCNFSSPWLLLIVCILILSCCETNTIHAASSNHLDRDTLLSFHNSISCSSPLNWSVSDDCCFWEGVACDKNHRVTRLWLPSRGLVGKVSVSFSSLNHLQQLNFAHNRLSGPLPDGLFGLLPRLEMIDLSNNGLSGQLNPYDQLPRTIKTVDLSSNNFEGMIQSSFLQSSLNLISFNVSDNSFNGPLPSNICNFSSSIKVLDFSVNHFNSSVPYGFGKCSKLKVLRAGFNRLTGSLPSDIYRAVTLQELSFPSNELSGTLEGIVNLTNLGILALYANQLKGMIPQDIGRLSKLEHLLLHINQLNGTLPSSLMNCTRLVTLNLRVNLLGSELSTFDFSKFSQLQIVDLGNNFFNGSFPATLTSCRALTAIRLSTNRLTGEIHPAIQSLTSLSFLSLSKNSLSNITWTLNFLSSCKNLRTLLLSKNFYNEYLPYDESLVGPDGFKNLQLLALGGCNFSGQIPIWLHKIGKLKVLDLSINELTGPIPNWIGNLSNLFYLDLSQNFLSGFLPIEITTLERLVASDKSANQVDVWYLELPVLVKPDNISALQYNRLSNLPPTIDLNDNNFQGTIPEKIGQLNFLHVLNLSKNSFSGNIPDTVAELSNLEKLDLSFNSFSGEIPVSLKNLDFLSSFSVANNNLQGLIPSGGQFDTFPATSFEGNSGLCGTILQLPCPDHQSTTSEPPTKITSPETFWFVFWISFGASFSVTFVTYGILLRRCHINRIRSIFYKL</sequence>
<dbReference type="PANTHER" id="PTHR48064">
    <property type="entry name" value="OS01G0750400 PROTEIN"/>
    <property type="match status" value="1"/>
</dbReference>